<dbReference type="SUPFAM" id="SSF51161">
    <property type="entry name" value="Trimeric LpxA-like enzymes"/>
    <property type="match status" value="1"/>
</dbReference>
<gene>
    <name evidence="2" type="ORF">CINF_1754</name>
</gene>
<dbReference type="RefSeq" id="WP_179975277.1">
    <property type="nucleotide sequence ID" value="NZ_CP049075.1"/>
</dbReference>
<dbReference type="PANTHER" id="PTHR43300">
    <property type="entry name" value="ACETYLTRANSFERASE"/>
    <property type="match status" value="1"/>
</dbReference>
<dbReference type="Gene3D" id="2.160.10.10">
    <property type="entry name" value="Hexapeptide repeat proteins"/>
    <property type="match status" value="1"/>
</dbReference>
<dbReference type="GO" id="GO:0016740">
    <property type="term" value="F:transferase activity"/>
    <property type="evidence" value="ECO:0007669"/>
    <property type="project" value="UniProtKB-KW"/>
</dbReference>
<dbReference type="Proteomes" id="UP000509414">
    <property type="component" value="Chromosome"/>
</dbReference>
<comment type="similarity">
    <text evidence="1">Belongs to the transferase hexapeptide repeat family.</text>
</comment>
<accession>A0A7H9CJC8</accession>
<sequence length="252" mass="28303">MRELLKKQGLLVFGDKCYLNNFIFERPFCIYASVNCQNVKGGGFSYINSNTELNNVSLGRYCAIAQNVKIGALRHDTNFVMLSNLNNFLGQTSSGSDEGFCQSLYEAQVLPELTTINNGVWIGHGVFIPGAHQINIGNGAIIAGNAVVTKDVPPYAVFAGNPGKIIKMRFSDEICADLEQSEWWEYDWGAFVSANFKNFNQAKRNFLPEQNPVEFISWYKNGGADLLAPFKMQKELKRIFVENKEFKLQNLD</sequence>
<dbReference type="PANTHER" id="PTHR43300:SF11">
    <property type="entry name" value="ACETYLTRANSFERASE RV3034C-RELATED"/>
    <property type="match status" value="1"/>
</dbReference>
<keyword evidence="2" id="KW-0808">Transferase</keyword>
<dbReference type="KEGG" id="cinf:CINF_1754"/>
<name>A0A7H9CJC8_9BACT</name>
<evidence type="ECO:0000313" key="3">
    <source>
        <dbReference type="Proteomes" id="UP000509414"/>
    </source>
</evidence>
<evidence type="ECO:0000256" key="1">
    <source>
        <dbReference type="ARBA" id="ARBA00007274"/>
    </source>
</evidence>
<keyword evidence="3" id="KW-1185">Reference proteome</keyword>
<dbReference type="CDD" id="cd03349">
    <property type="entry name" value="LbH_XAT"/>
    <property type="match status" value="1"/>
</dbReference>
<dbReference type="InterPro" id="IPR011004">
    <property type="entry name" value="Trimer_LpxA-like_sf"/>
</dbReference>
<dbReference type="InterPro" id="IPR050179">
    <property type="entry name" value="Trans_hexapeptide_repeat"/>
</dbReference>
<reference evidence="2 3" key="1">
    <citation type="submission" date="2020-02" db="EMBL/GenBank/DDBJ databases">
        <title>Complete genome sequence of the novel Campylobacter species Candidatus Campylobacter infans.</title>
        <authorList>
            <person name="Duim B."/>
            <person name="Zomer A."/>
            <person name="van der Graaf L."/>
            <person name="Wagenaar J."/>
        </authorList>
    </citation>
    <scope>NUCLEOTIDE SEQUENCE [LARGE SCALE GENOMIC DNA]</scope>
    <source>
        <strain evidence="2 3">19S00001</strain>
    </source>
</reference>
<dbReference type="EMBL" id="CP049075">
    <property type="protein sequence ID" value="QLI06223.1"/>
    <property type="molecule type" value="Genomic_DNA"/>
</dbReference>
<proteinExistence type="inferred from homology"/>
<organism evidence="2 3">
    <name type="scientific">Candidatus Campylobacter infans</name>
    <dbReference type="NCBI Taxonomy" id="2561898"/>
    <lineage>
        <taxon>Bacteria</taxon>
        <taxon>Pseudomonadati</taxon>
        <taxon>Campylobacterota</taxon>
        <taxon>Epsilonproteobacteria</taxon>
        <taxon>Campylobacterales</taxon>
        <taxon>Campylobacteraceae</taxon>
        <taxon>Campylobacter</taxon>
    </lineage>
</organism>
<protein>
    <submittedName>
        <fullName evidence="2">CatB-related O-acetyltransferase</fullName>
    </submittedName>
</protein>
<evidence type="ECO:0000313" key="2">
    <source>
        <dbReference type="EMBL" id="QLI06223.1"/>
    </source>
</evidence>
<dbReference type="AlphaFoldDB" id="A0A7H9CJC8"/>